<feature type="region of interest" description="Disordered" evidence="1">
    <location>
        <begin position="903"/>
        <end position="928"/>
    </location>
</feature>
<evidence type="ECO:0000259" key="2">
    <source>
        <dbReference type="PROSITE" id="PS00028"/>
    </source>
</evidence>
<dbReference type="InterPro" id="IPR013087">
    <property type="entry name" value="Znf_C2H2_type"/>
</dbReference>
<feature type="non-terminal residue" evidence="3">
    <location>
        <position position="1"/>
    </location>
</feature>
<organism evidence="3 4">
    <name type="scientific">Pristionchus mayeri</name>
    <dbReference type="NCBI Taxonomy" id="1317129"/>
    <lineage>
        <taxon>Eukaryota</taxon>
        <taxon>Metazoa</taxon>
        <taxon>Ecdysozoa</taxon>
        <taxon>Nematoda</taxon>
        <taxon>Chromadorea</taxon>
        <taxon>Rhabditida</taxon>
        <taxon>Rhabditina</taxon>
        <taxon>Diplogasteromorpha</taxon>
        <taxon>Diplogasteroidea</taxon>
        <taxon>Neodiplogasteridae</taxon>
        <taxon>Pristionchus</taxon>
    </lineage>
</organism>
<feature type="region of interest" description="Disordered" evidence="1">
    <location>
        <begin position="590"/>
        <end position="658"/>
    </location>
</feature>
<feature type="compositionally biased region" description="Low complexity" evidence="1">
    <location>
        <begin position="1014"/>
        <end position="1043"/>
    </location>
</feature>
<dbReference type="AlphaFoldDB" id="A0AAN5DDU1"/>
<feature type="compositionally biased region" description="Low complexity" evidence="1">
    <location>
        <begin position="1051"/>
        <end position="1067"/>
    </location>
</feature>
<proteinExistence type="predicted"/>
<accession>A0AAN5DDU1</accession>
<feature type="region of interest" description="Disordered" evidence="1">
    <location>
        <begin position="965"/>
        <end position="1089"/>
    </location>
</feature>
<sequence length="1089" mass="123032">SFRIDGGGKLEVERKEEWTALAKFMTVHSPDRLIPYHVHAVDSLHEVPQLRQRLTQIAIDRENNNRCPYCHVPYRGRLEMKKHMLRGCPNRQPSARLSLAFREEDNSKLQALEMNSKMRKVIKKEDLQRLEHKQARVPIPIHLHGAPSNAKITRCMDFDEEFAEDFAVMEKRLKFDTLAPLPASHTQHPSVPYTPNGLRSIFFCCMRCRVIVAGAMRAAAHSCADGERPQLKPLFFPRPSAPNARISCPVCDEHTSCSIFGLQTHLTLDHDVDFRIDEQMENVDETGSWPAEDAAARHSISMNQLNIRQQYFASPKSTYLPKESFFRLCRICMSVMPPDDKYYGNHLKKHEAKQIKVHSCFECSMFTDPKTIDDHQRNHFKMQYRCIPCKVAFRDDTRYYMHLSTVHKLDLVHFCKRCNLATKSVTRLRAHIYAKTCQHDNLPHETYRYPSPGIITECLFSFEGGLVPGCELQLPSGYPRDRHLCSSSDCASRSLIVPDSVTDPTERSAQFLRVSCPNDLFPLPFSEYKEHDTEQFSKSFKVAKSNLEDMKKESELLQVIQSVEENRVHGIWNLVSCFFYDVKLPPAPVSTPSASTTSAASEAPRASSAAENGIKDSPCTSTQAASGSAGPSLKRSGSPVSVPTPAKQRKVEDENQEELKRWQNVARTVCAKKYRLCMENFCKFGDKFDYKPWQLRATMLEIGPADAVQNKCLFCQSLRANFGIPPESVEEWIDSFTKSSSTLAVTGEVYKKLFEKNHRRRICARHFDISEIDLDDSLDGTKNPLPKFMARKCLVCTDDIIAGLEIPILYKEQVKVLAFVPGCKLSLKEMMDACEKEVHYTCHLDALIASDHCPNSLPPNIYKTVHTPSLTERMHSRGVFRSTSPSPSDEDSLLQVLAEARRDAAMEPPTPAAPPPRQDTPPEEFPMPATPATLRRILETPVSAMDVMPATPMHREKVNEIVNGFRSFENGPNTSNGESSARPTTSSQPQHSAPTFAVPTMPPPHRVQQKKTAHTSTTQSTPQQQQQQQQQQQKASSQQQQQQPGPPFVQQPPQHHAAHASHQTPPSCAANIMQHQQKQQQQQQPVAQA</sequence>
<evidence type="ECO:0000313" key="3">
    <source>
        <dbReference type="EMBL" id="GMR60367.1"/>
    </source>
</evidence>
<feature type="compositionally biased region" description="Low complexity" evidence="1">
    <location>
        <begin position="1074"/>
        <end position="1089"/>
    </location>
</feature>
<dbReference type="PROSITE" id="PS00028">
    <property type="entry name" value="ZINC_FINGER_C2H2_1"/>
    <property type="match status" value="1"/>
</dbReference>
<dbReference type="SMART" id="SM00355">
    <property type="entry name" value="ZnF_C2H2"/>
    <property type="match status" value="5"/>
</dbReference>
<feature type="compositionally biased region" description="Basic and acidic residues" evidence="1">
    <location>
        <begin position="649"/>
        <end position="658"/>
    </location>
</feature>
<dbReference type="EMBL" id="BTRK01000006">
    <property type="protein sequence ID" value="GMR60367.1"/>
    <property type="molecule type" value="Genomic_DNA"/>
</dbReference>
<dbReference type="Proteomes" id="UP001328107">
    <property type="component" value="Unassembled WGS sequence"/>
</dbReference>
<feature type="non-terminal residue" evidence="3">
    <location>
        <position position="1089"/>
    </location>
</feature>
<evidence type="ECO:0000313" key="4">
    <source>
        <dbReference type="Proteomes" id="UP001328107"/>
    </source>
</evidence>
<protein>
    <recommendedName>
        <fullName evidence="2">C2H2-type domain-containing protein</fullName>
    </recommendedName>
</protein>
<name>A0AAN5DDU1_9BILA</name>
<comment type="caution">
    <text evidence="3">The sequence shown here is derived from an EMBL/GenBank/DDBJ whole genome shotgun (WGS) entry which is preliminary data.</text>
</comment>
<feature type="compositionally biased region" description="Polar residues" evidence="1">
    <location>
        <begin position="970"/>
        <end position="993"/>
    </location>
</feature>
<feature type="compositionally biased region" description="Low complexity" evidence="1">
    <location>
        <begin position="590"/>
        <end position="610"/>
    </location>
</feature>
<gene>
    <name evidence="3" type="ORF">PMAYCL1PPCAC_30562</name>
</gene>
<reference evidence="4" key="1">
    <citation type="submission" date="2022-10" db="EMBL/GenBank/DDBJ databases">
        <title>Genome assembly of Pristionchus species.</title>
        <authorList>
            <person name="Yoshida K."/>
            <person name="Sommer R.J."/>
        </authorList>
    </citation>
    <scope>NUCLEOTIDE SEQUENCE [LARGE SCALE GENOMIC DNA]</scope>
    <source>
        <strain evidence="4">RS5460</strain>
    </source>
</reference>
<feature type="compositionally biased region" description="Pro residues" evidence="1">
    <location>
        <begin position="908"/>
        <end position="928"/>
    </location>
</feature>
<feature type="domain" description="C2H2-type" evidence="2">
    <location>
        <begin position="386"/>
        <end position="407"/>
    </location>
</feature>
<keyword evidence="4" id="KW-1185">Reference proteome</keyword>
<evidence type="ECO:0000256" key="1">
    <source>
        <dbReference type="SAM" id="MobiDB-lite"/>
    </source>
</evidence>